<dbReference type="InterPro" id="IPR017900">
    <property type="entry name" value="4Fe4S_Fe_S_CS"/>
</dbReference>
<sequence>MTGLKGYKDIPIGGVITEAGNSVQYKTGDWRSMRPDWIPEGCVHCLMCWVFCPEAAIKVENGKMTGIDYDHCKGCGICARECPRKEKALRMVRES</sequence>
<dbReference type="InterPro" id="IPR011898">
    <property type="entry name" value="PorD_KorD"/>
</dbReference>
<keyword evidence="6" id="KW-0411">Iron-sulfur</keyword>
<dbReference type="PROSITE" id="PS00198">
    <property type="entry name" value="4FE4S_FER_1"/>
    <property type="match status" value="1"/>
</dbReference>
<evidence type="ECO:0000256" key="3">
    <source>
        <dbReference type="ARBA" id="ARBA00022723"/>
    </source>
</evidence>
<dbReference type="NCBIfam" id="TIGR02179">
    <property type="entry name" value="PorD_KorD"/>
    <property type="match status" value="1"/>
</dbReference>
<dbReference type="PANTHER" id="PTHR43724:SF1">
    <property type="entry name" value="PYRUVATE SYNTHASE SUBUNIT PORD"/>
    <property type="match status" value="1"/>
</dbReference>
<dbReference type="EMBL" id="CP062796">
    <property type="protein sequence ID" value="QUL97827.1"/>
    <property type="molecule type" value="Genomic_DNA"/>
</dbReference>
<dbReference type="AlphaFoldDB" id="A0AAT9L9V7"/>
<comment type="cofactor">
    <cofactor evidence="1">
        <name>[4Fe-4S] cluster</name>
        <dbReference type="ChEBI" id="CHEBI:49883"/>
    </cofactor>
</comment>
<dbReference type="InterPro" id="IPR017896">
    <property type="entry name" value="4Fe4S_Fe-S-bd"/>
</dbReference>
<protein>
    <submittedName>
        <fullName evidence="8">4Fe-4S binding protein</fullName>
    </submittedName>
</protein>
<keyword evidence="4" id="KW-0677">Repeat</keyword>
<feature type="domain" description="4Fe-4S ferredoxin-type" evidence="7">
    <location>
        <begin position="62"/>
        <end position="94"/>
    </location>
</feature>
<keyword evidence="2" id="KW-0004">4Fe-4S</keyword>
<gene>
    <name evidence="8" type="ORF">IMF26_06935</name>
</gene>
<keyword evidence="3" id="KW-0479">Metal-binding</keyword>
<reference evidence="8" key="2">
    <citation type="journal article" date="2023" name="Biology">
        <title>Prokaryotic Life Associated with Coal-Fire Gas Vents Revealed by Metagenomics.</title>
        <authorList>
            <person name="Kadnikov V.V."/>
            <person name="Mardanov A.V."/>
            <person name="Beletsky A.V."/>
            <person name="Karnachuk O.V."/>
            <person name="Ravin N.V."/>
        </authorList>
    </citation>
    <scope>NUCLEOTIDE SEQUENCE</scope>
    <source>
        <strain evidence="8">Bu02</strain>
    </source>
</reference>
<evidence type="ECO:0000259" key="7">
    <source>
        <dbReference type="PROSITE" id="PS51379"/>
    </source>
</evidence>
<organism evidence="8">
    <name type="scientific">Candidatus Fermentithermobacillus carboniphilus</name>
    <dbReference type="NCBI Taxonomy" id="3085328"/>
    <lineage>
        <taxon>Bacteria</taxon>
        <taxon>Bacillati</taxon>
        <taxon>Bacillota</taxon>
        <taxon>Candidatus Fermentithermobacillia</taxon>
        <taxon>Candidatus Fermentithermobacillales</taxon>
        <taxon>Candidatus Fermentithermobacillaceae</taxon>
        <taxon>Candidatus Fermentithermobacillus</taxon>
    </lineage>
</organism>
<keyword evidence="5" id="KW-0408">Iron</keyword>
<dbReference type="SUPFAM" id="SSF54862">
    <property type="entry name" value="4Fe-4S ferredoxins"/>
    <property type="match status" value="1"/>
</dbReference>
<dbReference type="KEGG" id="fcz:IMF26_06935"/>
<dbReference type="PROSITE" id="PS51379">
    <property type="entry name" value="4FE4S_FER_2"/>
    <property type="match status" value="2"/>
</dbReference>
<evidence type="ECO:0000256" key="6">
    <source>
        <dbReference type="ARBA" id="ARBA00023014"/>
    </source>
</evidence>
<evidence type="ECO:0000313" key="8">
    <source>
        <dbReference type="EMBL" id="QUL97827.1"/>
    </source>
</evidence>
<dbReference type="Gene3D" id="3.30.70.20">
    <property type="match status" value="1"/>
</dbReference>
<dbReference type="PANTHER" id="PTHR43724">
    <property type="entry name" value="PYRUVATE SYNTHASE SUBUNIT PORD"/>
    <property type="match status" value="1"/>
</dbReference>
<evidence type="ECO:0000256" key="5">
    <source>
        <dbReference type="ARBA" id="ARBA00023004"/>
    </source>
</evidence>
<accession>A0AAT9L9V7</accession>
<reference evidence="8" key="1">
    <citation type="submission" date="2020-10" db="EMBL/GenBank/DDBJ databases">
        <authorList>
            <person name="Kadnikov V."/>
            <person name="Beletsky A.V."/>
            <person name="Mardanov A.V."/>
            <person name="Karnachuk O.V."/>
            <person name="Ravin N.V."/>
        </authorList>
    </citation>
    <scope>NUCLEOTIDE SEQUENCE</scope>
    <source>
        <strain evidence="8">Bu02</strain>
    </source>
</reference>
<evidence type="ECO:0000256" key="2">
    <source>
        <dbReference type="ARBA" id="ARBA00022485"/>
    </source>
</evidence>
<dbReference type="GO" id="GO:0016625">
    <property type="term" value="F:oxidoreductase activity, acting on the aldehyde or oxo group of donors, iron-sulfur protein as acceptor"/>
    <property type="evidence" value="ECO:0007669"/>
    <property type="project" value="InterPro"/>
</dbReference>
<proteinExistence type="predicted"/>
<dbReference type="GO" id="GO:0051539">
    <property type="term" value="F:4 iron, 4 sulfur cluster binding"/>
    <property type="evidence" value="ECO:0007669"/>
    <property type="project" value="UniProtKB-KW"/>
</dbReference>
<name>A0AAT9L9V7_9FIRM</name>
<dbReference type="GO" id="GO:0046872">
    <property type="term" value="F:metal ion binding"/>
    <property type="evidence" value="ECO:0007669"/>
    <property type="project" value="UniProtKB-KW"/>
</dbReference>
<feature type="domain" description="4Fe-4S ferredoxin-type" evidence="7">
    <location>
        <begin position="33"/>
        <end position="61"/>
    </location>
</feature>
<evidence type="ECO:0000256" key="4">
    <source>
        <dbReference type="ARBA" id="ARBA00022737"/>
    </source>
</evidence>
<dbReference type="Pfam" id="PF13237">
    <property type="entry name" value="Fer4_10"/>
    <property type="match status" value="1"/>
</dbReference>
<evidence type="ECO:0000256" key="1">
    <source>
        <dbReference type="ARBA" id="ARBA00001966"/>
    </source>
</evidence>